<keyword evidence="3" id="KW-1185">Reference proteome</keyword>
<dbReference type="Proteomes" id="UP000095209">
    <property type="component" value="Unassembled WGS sequence"/>
</dbReference>
<feature type="transmembrane region" description="Helical" evidence="1">
    <location>
        <begin position="7"/>
        <end position="25"/>
    </location>
</feature>
<dbReference type="EMBL" id="MJEH01000026">
    <property type="protein sequence ID" value="OEH92525.1"/>
    <property type="molecule type" value="Genomic_DNA"/>
</dbReference>
<dbReference type="STRING" id="1305675.BFG57_15425"/>
<organism evidence="2 3">
    <name type="scientific">Bacillus solimangrovi</name>
    <dbReference type="NCBI Taxonomy" id="1305675"/>
    <lineage>
        <taxon>Bacteria</taxon>
        <taxon>Bacillati</taxon>
        <taxon>Bacillota</taxon>
        <taxon>Bacilli</taxon>
        <taxon>Bacillales</taxon>
        <taxon>Bacillaceae</taxon>
        <taxon>Bacillus</taxon>
    </lineage>
</organism>
<reference evidence="2 3" key="1">
    <citation type="submission" date="2016-08" db="EMBL/GenBank/DDBJ databases">
        <title>Genome of Bacillus solimangrovi GH2-4.</title>
        <authorList>
            <person name="Lim S."/>
            <person name="Kim B.-C."/>
        </authorList>
    </citation>
    <scope>NUCLEOTIDE SEQUENCE [LARGE SCALE GENOMIC DNA]</scope>
    <source>
        <strain evidence="2 3">GH2-4</strain>
    </source>
</reference>
<gene>
    <name evidence="2" type="ORF">BFG57_15425</name>
</gene>
<feature type="transmembrane region" description="Helical" evidence="1">
    <location>
        <begin position="56"/>
        <end position="75"/>
    </location>
</feature>
<comment type="caution">
    <text evidence="2">The sequence shown here is derived from an EMBL/GenBank/DDBJ whole genome shotgun (WGS) entry which is preliminary data.</text>
</comment>
<evidence type="ECO:0000256" key="1">
    <source>
        <dbReference type="SAM" id="Phobius"/>
    </source>
</evidence>
<proteinExistence type="predicted"/>
<keyword evidence="1" id="KW-0812">Transmembrane</keyword>
<name>A0A1E5LEM8_9BACI</name>
<evidence type="ECO:0000313" key="3">
    <source>
        <dbReference type="Proteomes" id="UP000095209"/>
    </source>
</evidence>
<keyword evidence="1" id="KW-0472">Membrane</keyword>
<dbReference type="AlphaFoldDB" id="A0A1E5LEM8"/>
<sequence length="76" mass="8528">MKNISKWIHYITILFAVLLIIPSGFNPVYSHLFSIILGVHVINSGHITYKLNKNSMLFSTSGGLIIIGIGLFKLIW</sequence>
<accession>A0A1E5LEM8</accession>
<evidence type="ECO:0000313" key="2">
    <source>
        <dbReference type="EMBL" id="OEH92525.1"/>
    </source>
</evidence>
<keyword evidence="1" id="KW-1133">Transmembrane helix</keyword>
<protein>
    <submittedName>
        <fullName evidence="2">Uncharacterized protein</fullName>
    </submittedName>
</protein>